<keyword evidence="2" id="KW-1185">Reference proteome</keyword>
<proteinExistence type="predicted"/>
<evidence type="ECO:0000313" key="2">
    <source>
        <dbReference type="Proteomes" id="UP000015102"/>
    </source>
</evidence>
<evidence type="ECO:0000313" key="1">
    <source>
        <dbReference type="EnsemblMetazoa" id="MESCA009839-PA"/>
    </source>
</evidence>
<dbReference type="EMBL" id="CAQQ02388664">
    <property type="status" value="NOT_ANNOTATED_CDS"/>
    <property type="molecule type" value="Genomic_DNA"/>
</dbReference>
<name>T1H0Z2_MEGSC</name>
<protein>
    <submittedName>
        <fullName evidence="1">Uncharacterized protein</fullName>
    </submittedName>
</protein>
<reference evidence="2" key="1">
    <citation type="submission" date="2013-02" db="EMBL/GenBank/DDBJ databases">
        <authorList>
            <person name="Hughes D."/>
        </authorList>
    </citation>
    <scope>NUCLEOTIDE SEQUENCE</scope>
    <source>
        <strain>Durham</strain>
        <strain evidence="2">NC isolate 2 -- Noor lab</strain>
    </source>
</reference>
<organism evidence="1 2">
    <name type="scientific">Megaselia scalaris</name>
    <name type="common">Humpbacked fly</name>
    <name type="synonym">Phora scalaris</name>
    <dbReference type="NCBI Taxonomy" id="36166"/>
    <lineage>
        <taxon>Eukaryota</taxon>
        <taxon>Metazoa</taxon>
        <taxon>Ecdysozoa</taxon>
        <taxon>Arthropoda</taxon>
        <taxon>Hexapoda</taxon>
        <taxon>Insecta</taxon>
        <taxon>Pterygota</taxon>
        <taxon>Neoptera</taxon>
        <taxon>Endopterygota</taxon>
        <taxon>Diptera</taxon>
        <taxon>Brachycera</taxon>
        <taxon>Muscomorpha</taxon>
        <taxon>Platypezoidea</taxon>
        <taxon>Phoridae</taxon>
        <taxon>Megaseliini</taxon>
        <taxon>Megaselia</taxon>
    </lineage>
</organism>
<sequence>MFVLSCLAYPTIRDETSANKNIDEVVKEVFEIGEMNSTYVYGVDDRRAKSFSQNFDFTVKRNSEGKLNIAVFENTNINRTVKNTTRIVNNFDFIDYGISPRKPSDYEAAKAAEVLKQILNMSPTKSELQSNYIDTLPNTESAVNEKYIVQQFPIPSHSSSSSYELSPLDLYKKMNLNVKESPISYEYNDYKYNNYHQQNSQNSNSKLNHVIAALVVDKNKNQSQNKPKPYYYNPPEIKRKYSGNQIRDVSNFNNQFRI</sequence>
<reference evidence="1" key="2">
    <citation type="submission" date="2015-06" db="UniProtKB">
        <authorList>
            <consortium name="EnsemblMetazoa"/>
        </authorList>
    </citation>
    <scope>IDENTIFICATION</scope>
</reference>
<dbReference type="AlphaFoldDB" id="T1H0Z2"/>
<dbReference type="Proteomes" id="UP000015102">
    <property type="component" value="Unassembled WGS sequence"/>
</dbReference>
<accession>T1H0Z2</accession>
<dbReference type="HOGENOM" id="CLU_1078856_0_0_1"/>
<dbReference type="EnsemblMetazoa" id="MESCA009839-RA">
    <property type="protein sequence ID" value="MESCA009839-PA"/>
    <property type="gene ID" value="MESCA009839"/>
</dbReference>
<dbReference type="EMBL" id="CAQQ02388665">
    <property type="status" value="NOT_ANNOTATED_CDS"/>
    <property type="molecule type" value="Genomic_DNA"/>
</dbReference>